<dbReference type="Proteomes" id="UP000182489">
    <property type="component" value="Unassembled WGS sequence"/>
</dbReference>
<feature type="transmembrane region" description="Helical" evidence="1">
    <location>
        <begin position="71"/>
        <end position="94"/>
    </location>
</feature>
<organism evidence="3 5">
    <name type="scientific">Janthinobacterium lividum</name>
    <dbReference type="NCBI Taxonomy" id="29581"/>
    <lineage>
        <taxon>Bacteria</taxon>
        <taxon>Pseudomonadati</taxon>
        <taxon>Pseudomonadota</taxon>
        <taxon>Betaproteobacteria</taxon>
        <taxon>Burkholderiales</taxon>
        <taxon>Oxalobacteraceae</taxon>
        <taxon>Janthinobacterium</taxon>
    </lineage>
</organism>
<proteinExistence type="predicted"/>
<reference evidence="3 5" key="2">
    <citation type="submission" date="2019-06" db="EMBL/GenBank/DDBJ databases">
        <title>Genome sequence of Janthinobacterium lividum UCD_MED1.</title>
        <authorList>
            <person name="De Leon M.E."/>
            <person name="Jospin G."/>
        </authorList>
    </citation>
    <scope>NUCLEOTIDE SEQUENCE [LARGE SCALE GENOMIC DNA]</scope>
    <source>
        <strain evidence="3 5">UCD_MED1</strain>
    </source>
</reference>
<dbReference type="OrthoDB" id="5465259at2"/>
<evidence type="ECO:0000313" key="2">
    <source>
        <dbReference type="EMBL" id="SFY13042.1"/>
    </source>
</evidence>
<evidence type="ECO:0000313" key="5">
    <source>
        <dbReference type="Proteomes" id="UP000305681"/>
    </source>
</evidence>
<dbReference type="Pfam" id="PF11026">
    <property type="entry name" value="DUF2721"/>
    <property type="match status" value="1"/>
</dbReference>
<feature type="transmembrane region" description="Helical" evidence="1">
    <location>
        <begin position="106"/>
        <end position="126"/>
    </location>
</feature>
<sequence>MNIQIGDIGHIIQLAIAPVFLLTGIGTMLVVLTNRLGRIIDRTRVLEDRLDIGYNDFYMDELDTLYRRTHLINYSISLSTACGFFVCVIIAMLFLGDILNLTLDRYIAAFFVLAVICLIGCFIYLLREIYLAATAQRIRRHIRPPR</sequence>
<feature type="transmembrane region" description="Helical" evidence="1">
    <location>
        <begin position="12"/>
        <end position="32"/>
    </location>
</feature>
<keyword evidence="1" id="KW-0812">Transmembrane</keyword>
<dbReference type="EMBL" id="VDGE01000006">
    <property type="protein sequence ID" value="TNC75892.1"/>
    <property type="molecule type" value="Genomic_DNA"/>
</dbReference>
<dbReference type="InterPro" id="IPR021279">
    <property type="entry name" value="DUF2721"/>
</dbReference>
<evidence type="ECO:0000313" key="3">
    <source>
        <dbReference type="EMBL" id="TNC75892.1"/>
    </source>
</evidence>
<protein>
    <submittedName>
        <fullName evidence="3">DUF2721 domain-containing protein</fullName>
    </submittedName>
</protein>
<keyword evidence="1" id="KW-0472">Membrane</keyword>
<dbReference type="AlphaFoldDB" id="A0A031GPQ1"/>
<gene>
    <name evidence="3" type="ORF">FHI69_16735</name>
    <name evidence="2" type="ORF">SAMN03097694_4679</name>
</gene>
<accession>A0A031GPQ1</accession>
<dbReference type="eggNOG" id="ENOG5032YAP">
    <property type="taxonomic scope" value="Bacteria"/>
</dbReference>
<keyword evidence="1" id="KW-1133">Transmembrane helix</keyword>
<dbReference type="RefSeq" id="WP_034752898.1">
    <property type="nucleotide sequence ID" value="NZ_FPKH01000006.1"/>
</dbReference>
<dbReference type="Proteomes" id="UP000305681">
    <property type="component" value="Unassembled WGS sequence"/>
</dbReference>
<reference evidence="2 4" key="1">
    <citation type="submission" date="2016-11" db="EMBL/GenBank/DDBJ databases">
        <authorList>
            <person name="Varghese N."/>
            <person name="Submissions S."/>
        </authorList>
    </citation>
    <scope>NUCLEOTIDE SEQUENCE [LARGE SCALE GENOMIC DNA]</scope>
    <source>
        <strain evidence="2 4">NFR18</strain>
    </source>
</reference>
<dbReference type="EMBL" id="FPKH01000006">
    <property type="protein sequence ID" value="SFY13042.1"/>
    <property type="molecule type" value="Genomic_DNA"/>
</dbReference>
<comment type="caution">
    <text evidence="3">The sequence shown here is derived from an EMBL/GenBank/DDBJ whole genome shotgun (WGS) entry which is preliminary data.</text>
</comment>
<name>A0A031GPQ1_9BURK</name>
<evidence type="ECO:0000256" key="1">
    <source>
        <dbReference type="SAM" id="Phobius"/>
    </source>
</evidence>
<evidence type="ECO:0000313" key="4">
    <source>
        <dbReference type="Proteomes" id="UP000182489"/>
    </source>
</evidence>